<keyword evidence="2" id="KW-1185">Reference proteome</keyword>
<evidence type="ECO:0000313" key="2">
    <source>
        <dbReference type="Proteomes" id="UP001497700"/>
    </source>
</evidence>
<accession>A0ACB9Z9I6</accession>
<proteinExistence type="predicted"/>
<dbReference type="EMBL" id="MU393438">
    <property type="protein sequence ID" value="KAI4868387.1"/>
    <property type="molecule type" value="Genomic_DNA"/>
</dbReference>
<protein>
    <submittedName>
        <fullName evidence="1">FAD/NAD(P)-binding domain-containing protein</fullName>
    </submittedName>
</protein>
<gene>
    <name evidence="1" type="ORF">F4820DRAFT_466029</name>
</gene>
<dbReference type="Proteomes" id="UP001497700">
    <property type="component" value="Unassembled WGS sequence"/>
</dbReference>
<evidence type="ECO:0000313" key="1">
    <source>
        <dbReference type="EMBL" id="KAI4868387.1"/>
    </source>
</evidence>
<name>A0ACB9Z9I6_9PEZI</name>
<reference evidence="1 2" key="1">
    <citation type="journal article" date="2022" name="New Phytol.">
        <title>Ecological generalism drives hyperdiversity of secondary metabolite gene clusters in xylarialean endophytes.</title>
        <authorList>
            <person name="Franco M.E.E."/>
            <person name="Wisecaver J.H."/>
            <person name="Arnold A.E."/>
            <person name="Ju Y.M."/>
            <person name="Slot J.C."/>
            <person name="Ahrendt S."/>
            <person name="Moore L.P."/>
            <person name="Eastman K.E."/>
            <person name="Scott K."/>
            <person name="Konkel Z."/>
            <person name="Mondo S.J."/>
            <person name="Kuo A."/>
            <person name="Hayes R.D."/>
            <person name="Haridas S."/>
            <person name="Andreopoulos B."/>
            <person name="Riley R."/>
            <person name="LaButti K."/>
            <person name="Pangilinan J."/>
            <person name="Lipzen A."/>
            <person name="Amirebrahimi M."/>
            <person name="Yan J."/>
            <person name="Adam C."/>
            <person name="Keymanesh K."/>
            <person name="Ng V."/>
            <person name="Louie K."/>
            <person name="Northen T."/>
            <person name="Drula E."/>
            <person name="Henrissat B."/>
            <person name="Hsieh H.M."/>
            <person name="Youens-Clark K."/>
            <person name="Lutzoni F."/>
            <person name="Miadlikowska J."/>
            <person name="Eastwood D.C."/>
            <person name="Hamelin R.C."/>
            <person name="Grigoriev I.V."/>
            <person name="U'Ren J.M."/>
        </authorList>
    </citation>
    <scope>NUCLEOTIDE SEQUENCE [LARGE SCALE GENOMIC DNA]</scope>
    <source>
        <strain evidence="1 2">CBS 119005</strain>
    </source>
</reference>
<comment type="caution">
    <text evidence="1">The sequence shown here is derived from an EMBL/GenBank/DDBJ whole genome shotgun (WGS) entry which is preliminary data.</text>
</comment>
<sequence>MEDIKIAVIGLGPAGLTALKSLREEGFDVIGFERRDELGGLWSFSENATFTSALNETVCNVSKFVSGLSDYPIDKDYPPYPTGPQIGKYFNSYARHFNLLDRVRFHTTVNKVTRNRSGDAWDVHVTDPNGKAILCFDKVVFGHGCESVPIWPPMPSRGLFKGTVMHSQAYKSPEPFRDKRVLVVGIGNTACDVSLSLRGHVAKLYQGYRRGRIMVSRYLDNGVPVDTQLSWPIMRLKYLLDDKLPWLMMQLADKMMTDKMISDAARFEPATLGISRKERLNQAGRRVREDWRLLPGPSMAHTHPAVQEDFIPALHQGDIIPVHGFKDFAGDYQILLQDDAIVEVDAVIFCTGYDLDFSIMPEMDMDGAGGMPLQTAGDACREEPIDRDDIRKAKHEPKRKPHLPRLFQMIFPPRWASSVAFLSWMAPQENVWCVCELASMAVAQIWAAEAAGSAAGRSHALLPSMDEMNAQVNAYHTWWRGEWEKNNSMRSGYVRAYSFYRFLHDAAGTGLYDNLDHMFSGRGWRLWWYDRELWTWLAKGPMNSYSWRVFETNPQGIPGYGRKTWKGARKALREAYEDYEEFRRQAEARHEQSEA</sequence>
<organism evidence="1 2">
    <name type="scientific">Hypoxylon rubiginosum</name>
    <dbReference type="NCBI Taxonomy" id="110542"/>
    <lineage>
        <taxon>Eukaryota</taxon>
        <taxon>Fungi</taxon>
        <taxon>Dikarya</taxon>
        <taxon>Ascomycota</taxon>
        <taxon>Pezizomycotina</taxon>
        <taxon>Sordariomycetes</taxon>
        <taxon>Xylariomycetidae</taxon>
        <taxon>Xylariales</taxon>
        <taxon>Hypoxylaceae</taxon>
        <taxon>Hypoxylon</taxon>
    </lineage>
</organism>